<dbReference type="Proteomes" id="UP000198290">
    <property type="component" value="Chromosome"/>
</dbReference>
<feature type="signal peptide" evidence="1">
    <location>
        <begin position="1"/>
        <end position="18"/>
    </location>
</feature>
<evidence type="ECO:0000259" key="2">
    <source>
        <dbReference type="Pfam" id="PF12146"/>
    </source>
</evidence>
<feature type="domain" description="Serine aminopeptidase S33" evidence="2">
    <location>
        <begin position="78"/>
        <end position="170"/>
    </location>
</feature>
<accession>A0A3G9GM54</accession>
<dbReference type="InterPro" id="IPR022742">
    <property type="entry name" value="Hydrolase_4"/>
</dbReference>
<protein>
    <recommendedName>
        <fullName evidence="2">Serine aminopeptidase S33 domain-containing protein</fullName>
    </recommendedName>
</protein>
<reference evidence="4" key="3">
    <citation type="journal article" date="2017" name="Plant Physiol. Biochem.">
        <title>Differential oxidative and antioxidative response of duckweed Lemna minor toward plant growth promoting/inhibiting bacteria.</title>
        <authorList>
            <person name="Ishizawa H."/>
            <person name="Kuroda M."/>
            <person name="Morikawa M."/>
            <person name="Ike M."/>
        </authorList>
    </citation>
    <scope>NUCLEOTIDE SEQUENCE [LARGE SCALE GENOMIC DNA]</scope>
    <source>
        <strain evidence="4">H3</strain>
    </source>
</reference>
<reference evidence="3 4" key="2">
    <citation type="journal article" date="2017" name="Genome Announc.">
        <title>Draft genome sequence of Aquitalea magnusonii strain H3, a plant growth-promoting bacterium of duckweed Lemna minor.</title>
        <authorList>
            <person name="Ishizawa H."/>
            <person name="Kuroda M."/>
            <person name="Ike M."/>
        </authorList>
    </citation>
    <scope>NUCLEOTIDE SEQUENCE [LARGE SCALE GENOMIC DNA]</scope>
    <source>
        <strain evidence="3 4">H3</strain>
    </source>
</reference>
<name>A0A3G9GM54_9NEIS</name>
<dbReference type="Pfam" id="PF12146">
    <property type="entry name" value="Hydrolase_4"/>
    <property type="match status" value="1"/>
</dbReference>
<feature type="chain" id="PRO_5017962998" description="Serine aminopeptidase S33 domain-containing protein" evidence="1">
    <location>
        <begin position="19"/>
        <end position="254"/>
    </location>
</feature>
<dbReference type="SUPFAM" id="SSF53474">
    <property type="entry name" value="alpha/beta-Hydrolases"/>
    <property type="match status" value="1"/>
</dbReference>
<gene>
    <name evidence="3" type="ORF">DLM_4221</name>
</gene>
<dbReference type="KEGG" id="amah:DLM_4221"/>
<evidence type="ECO:0000256" key="1">
    <source>
        <dbReference type="SAM" id="SignalP"/>
    </source>
</evidence>
<dbReference type="AlphaFoldDB" id="A0A3G9GM54"/>
<keyword evidence="1" id="KW-0732">Signal</keyword>
<dbReference type="Gene3D" id="3.40.50.1820">
    <property type="entry name" value="alpha/beta hydrolase"/>
    <property type="match status" value="1"/>
</dbReference>
<evidence type="ECO:0000313" key="4">
    <source>
        <dbReference type="Proteomes" id="UP000198290"/>
    </source>
</evidence>
<sequence length="254" mass="27489">MQHMLIALLVLFCGAVQAQEQMLTLQTRPSVTLRLLLLEPEGKAQASLILFTGGEGVLRLGDDGQLHAGAGNFLVRTRQQWAAQGFQVAVVDAPSDHADNLNQGDFRSSAEHAQDIALVIAQLRQRAAVPVWLVGTSRGTTSAAAVAIRLQDKVDGVVLTSTINRGRGSVADLALPQLTQPVLVVQHQHDQCKVTLYQHVQPVMDGLQSSRSKELLLLDGGVDKGDPCQPWAAHGYNGIEAEVVEKVARWIRQH</sequence>
<proteinExistence type="predicted"/>
<reference evidence="4" key="1">
    <citation type="journal article" date="2017" name="Biotechnol. Biofuels">
        <title>Evaluation of environmental bacterial communities as a factor affecting the growth of duckweed Lemna minor.</title>
        <authorList>
            <person name="Ishizawa H."/>
            <person name="Kuroda M."/>
            <person name="Morikawa M."/>
            <person name="Ike M."/>
        </authorList>
    </citation>
    <scope>NUCLEOTIDE SEQUENCE [LARGE SCALE GENOMIC DNA]</scope>
    <source>
        <strain evidence="4">H3</strain>
    </source>
</reference>
<dbReference type="RefSeq" id="WP_089082916.1">
    <property type="nucleotide sequence ID" value="NZ_AP018823.1"/>
</dbReference>
<dbReference type="OrthoDB" id="9146575at2"/>
<keyword evidence="4" id="KW-1185">Reference proteome</keyword>
<dbReference type="EMBL" id="AP018823">
    <property type="protein sequence ID" value="BBF87793.1"/>
    <property type="molecule type" value="Genomic_DNA"/>
</dbReference>
<dbReference type="STRING" id="332411.VI06_09120"/>
<organism evidence="3 4">
    <name type="scientific">Aquitalea magnusonii</name>
    <dbReference type="NCBI Taxonomy" id="332411"/>
    <lineage>
        <taxon>Bacteria</taxon>
        <taxon>Pseudomonadati</taxon>
        <taxon>Pseudomonadota</taxon>
        <taxon>Betaproteobacteria</taxon>
        <taxon>Neisseriales</taxon>
        <taxon>Chromobacteriaceae</taxon>
        <taxon>Aquitalea</taxon>
    </lineage>
</organism>
<evidence type="ECO:0000313" key="3">
    <source>
        <dbReference type="EMBL" id="BBF87793.1"/>
    </source>
</evidence>
<dbReference type="InterPro" id="IPR029058">
    <property type="entry name" value="AB_hydrolase_fold"/>
</dbReference>